<name>A0ABV2WMM6_9NOCA</name>
<organism evidence="1 2">
    <name type="scientific">Nocardia rhamnosiphila</name>
    <dbReference type="NCBI Taxonomy" id="426716"/>
    <lineage>
        <taxon>Bacteria</taxon>
        <taxon>Bacillati</taxon>
        <taxon>Actinomycetota</taxon>
        <taxon>Actinomycetes</taxon>
        <taxon>Mycobacteriales</taxon>
        <taxon>Nocardiaceae</taxon>
        <taxon>Nocardia</taxon>
    </lineage>
</organism>
<gene>
    <name evidence="1" type="ORF">ABZ510_09715</name>
</gene>
<evidence type="ECO:0000313" key="1">
    <source>
        <dbReference type="EMBL" id="MEU1952129.1"/>
    </source>
</evidence>
<accession>A0ABV2WMM6</accession>
<proteinExistence type="predicted"/>
<dbReference type="RefSeq" id="WP_356956770.1">
    <property type="nucleotide sequence ID" value="NZ_JBEXYG010000003.1"/>
</dbReference>
<dbReference type="EMBL" id="JBEYBF010000005">
    <property type="protein sequence ID" value="MEU1952129.1"/>
    <property type="molecule type" value="Genomic_DNA"/>
</dbReference>
<protein>
    <submittedName>
        <fullName evidence="1">Uncharacterized protein</fullName>
    </submittedName>
</protein>
<dbReference type="Proteomes" id="UP001550628">
    <property type="component" value="Unassembled WGS sequence"/>
</dbReference>
<keyword evidence="2" id="KW-1185">Reference proteome</keyword>
<evidence type="ECO:0000313" key="2">
    <source>
        <dbReference type="Proteomes" id="UP001550628"/>
    </source>
</evidence>
<reference evidence="1 2" key="1">
    <citation type="submission" date="2024-06" db="EMBL/GenBank/DDBJ databases">
        <title>The Natural Products Discovery Center: Release of the First 8490 Sequenced Strains for Exploring Actinobacteria Biosynthetic Diversity.</title>
        <authorList>
            <person name="Kalkreuter E."/>
            <person name="Kautsar S.A."/>
            <person name="Yang D."/>
            <person name="Bader C.D."/>
            <person name="Teijaro C.N."/>
            <person name="Fluegel L."/>
            <person name="Davis C.M."/>
            <person name="Simpson J.R."/>
            <person name="Lauterbach L."/>
            <person name="Steele A.D."/>
            <person name="Gui C."/>
            <person name="Meng S."/>
            <person name="Li G."/>
            <person name="Viehrig K."/>
            <person name="Ye F."/>
            <person name="Su P."/>
            <person name="Kiefer A.F."/>
            <person name="Nichols A."/>
            <person name="Cepeda A.J."/>
            <person name="Yan W."/>
            <person name="Fan B."/>
            <person name="Jiang Y."/>
            <person name="Adhikari A."/>
            <person name="Zheng C.-J."/>
            <person name="Schuster L."/>
            <person name="Cowan T.M."/>
            <person name="Smanski M.J."/>
            <person name="Chevrette M.G."/>
            <person name="De Carvalho L.P.S."/>
            <person name="Shen B."/>
        </authorList>
    </citation>
    <scope>NUCLEOTIDE SEQUENCE [LARGE SCALE GENOMIC DNA]</scope>
    <source>
        <strain evidence="1 2">NPDC019708</strain>
    </source>
</reference>
<comment type="caution">
    <text evidence="1">The sequence shown here is derived from an EMBL/GenBank/DDBJ whole genome shotgun (WGS) entry which is preliminary data.</text>
</comment>
<sequence length="98" mass="10884">MDRALGLVRRDIYGGGVDLHRLAERHGYRVVWTVRLDTAPLASGLIVASAITEHNVSAVVVPTFEHADSVRHIVTDLAALVTPMCHYPRGYRWPVVEL</sequence>